<evidence type="ECO:0000313" key="4">
    <source>
        <dbReference type="Proteomes" id="UP000265520"/>
    </source>
</evidence>
<protein>
    <submittedName>
        <fullName evidence="3">Interferon-related developmental regulator 1-like</fullName>
    </submittedName>
</protein>
<dbReference type="EMBL" id="LXQA010094113">
    <property type="protein sequence ID" value="MCI14879.1"/>
    <property type="molecule type" value="Genomic_DNA"/>
</dbReference>
<name>A0A392PTP9_9FABA</name>
<evidence type="ECO:0000313" key="3">
    <source>
        <dbReference type="EMBL" id="MCI14879.1"/>
    </source>
</evidence>
<accession>A0A392PTP9</accession>
<organism evidence="3 4">
    <name type="scientific">Trifolium medium</name>
    <dbReference type="NCBI Taxonomy" id="97028"/>
    <lineage>
        <taxon>Eukaryota</taxon>
        <taxon>Viridiplantae</taxon>
        <taxon>Streptophyta</taxon>
        <taxon>Embryophyta</taxon>
        <taxon>Tracheophyta</taxon>
        <taxon>Spermatophyta</taxon>
        <taxon>Magnoliopsida</taxon>
        <taxon>eudicotyledons</taxon>
        <taxon>Gunneridae</taxon>
        <taxon>Pentapetalae</taxon>
        <taxon>rosids</taxon>
        <taxon>fabids</taxon>
        <taxon>Fabales</taxon>
        <taxon>Fabaceae</taxon>
        <taxon>Papilionoideae</taxon>
        <taxon>50 kb inversion clade</taxon>
        <taxon>NPAAA clade</taxon>
        <taxon>Hologalegina</taxon>
        <taxon>IRL clade</taxon>
        <taxon>Trifolieae</taxon>
        <taxon>Trifolium</taxon>
    </lineage>
</organism>
<dbReference type="Pfam" id="PF05004">
    <property type="entry name" value="IFRD"/>
    <property type="match status" value="1"/>
</dbReference>
<dbReference type="Proteomes" id="UP000265520">
    <property type="component" value="Unassembled WGS sequence"/>
</dbReference>
<comment type="caution">
    <text evidence="3">The sequence shown here is derived from an EMBL/GenBank/DDBJ whole genome shotgun (WGS) entry which is preliminary data.</text>
</comment>
<keyword evidence="4" id="KW-1185">Reference proteome</keyword>
<evidence type="ECO:0000259" key="2">
    <source>
        <dbReference type="Pfam" id="PF05004"/>
    </source>
</evidence>
<feature type="region of interest" description="Disordered" evidence="1">
    <location>
        <begin position="1"/>
        <end position="27"/>
    </location>
</feature>
<feature type="non-terminal residue" evidence="3">
    <location>
        <position position="74"/>
    </location>
</feature>
<dbReference type="PANTHER" id="PTHR12354">
    <property type="entry name" value="INTERFERON-RELATED DEVELOPMENTAL REGULATOR"/>
    <property type="match status" value="1"/>
</dbReference>
<evidence type="ECO:0000256" key="1">
    <source>
        <dbReference type="SAM" id="MobiDB-lite"/>
    </source>
</evidence>
<feature type="compositionally biased region" description="Low complexity" evidence="1">
    <location>
        <begin position="9"/>
        <end position="19"/>
    </location>
</feature>
<sequence>MFDSDDDSSVTSSSTARSDLMSVSGTEDVQFDQESVLDQALDALDEKRGSTRENAFSAIIDAFKSNMQHQFVEK</sequence>
<proteinExistence type="predicted"/>
<feature type="domain" description="Interferon-related developmental regulator N-terminal" evidence="2">
    <location>
        <begin position="12"/>
        <end position="74"/>
    </location>
</feature>
<dbReference type="PANTHER" id="PTHR12354:SF1">
    <property type="entry name" value="INTERFERON-RELATED DEVELOPMENTAL REGULATOR 1"/>
    <property type="match status" value="1"/>
</dbReference>
<dbReference type="InterPro" id="IPR039777">
    <property type="entry name" value="IFRD"/>
</dbReference>
<dbReference type="InterPro" id="IPR007701">
    <property type="entry name" value="Interferon-rel_develop_reg_N"/>
</dbReference>
<reference evidence="3 4" key="1">
    <citation type="journal article" date="2018" name="Front. Plant Sci.">
        <title>Red Clover (Trifolium pratense) and Zigzag Clover (T. medium) - A Picture of Genomic Similarities and Differences.</title>
        <authorList>
            <person name="Dluhosova J."/>
            <person name="Istvanek J."/>
            <person name="Nedelnik J."/>
            <person name="Repkova J."/>
        </authorList>
    </citation>
    <scope>NUCLEOTIDE SEQUENCE [LARGE SCALE GENOMIC DNA]</scope>
    <source>
        <strain evidence="4">cv. 10/8</strain>
        <tissue evidence="3">Leaf</tissue>
    </source>
</reference>
<dbReference type="AlphaFoldDB" id="A0A392PTP9"/>